<organism evidence="1 2">
    <name type="scientific">Luteipulveratus flavus</name>
    <dbReference type="NCBI Taxonomy" id="3031728"/>
    <lineage>
        <taxon>Bacteria</taxon>
        <taxon>Bacillati</taxon>
        <taxon>Actinomycetota</taxon>
        <taxon>Actinomycetes</taxon>
        <taxon>Micrococcales</taxon>
        <taxon>Dermacoccaceae</taxon>
        <taxon>Luteipulveratus</taxon>
    </lineage>
</organism>
<name>A0ABT6C9E3_9MICO</name>
<sequence>MPEPLDVLVFYVPVDAADAVLDAVFAAGAGAIGDYDRCAFRVRGTGQFRPLDGADPAIGSVGAVERVEEERVELVLPRRLRDEVVTALRAAHPYEEPAFHVLETA</sequence>
<dbReference type="PANTHER" id="PTHR41774:SF1">
    <property type="entry name" value="NGG1P INTERACTING FACTOR NIF3"/>
    <property type="match status" value="1"/>
</dbReference>
<dbReference type="SUPFAM" id="SSF102705">
    <property type="entry name" value="NIF3 (NGG1p interacting factor 3)-like"/>
    <property type="match status" value="1"/>
</dbReference>
<dbReference type="InterPro" id="IPR036069">
    <property type="entry name" value="DUF34/NIF3_sf"/>
</dbReference>
<dbReference type="Proteomes" id="UP001528912">
    <property type="component" value="Unassembled WGS sequence"/>
</dbReference>
<evidence type="ECO:0008006" key="3">
    <source>
        <dbReference type="Google" id="ProtNLM"/>
    </source>
</evidence>
<dbReference type="InterPro" id="IPR015867">
    <property type="entry name" value="N-reg_PII/ATP_PRibTrfase_C"/>
</dbReference>
<dbReference type="PANTHER" id="PTHR41774">
    <property type="match status" value="1"/>
</dbReference>
<protein>
    <recommendedName>
        <fullName evidence="3">NGG1p interacting factor NIF3</fullName>
    </recommendedName>
</protein>
<reference evidence="1 2" key="1">
    <citation type="submission" date="2023-03" db="EMBL/GenBank/DDBJ databases">
        <title>YIM 133296 draft genome.</title>
        <authorList>
            <person name="Xiong L."/>
        </authorList>
    </citation>
    <scope>NUCLEOTIDE SEQUENCE [LARGE SCALE GENOMIC DNA]</scope>
    <source>
        <strain evidence="1 2">YIM 133296</strain>
    </source>
</reference>
<proteinExistence type="predicted"/>
<evidence type="ECO:0000313" key="1">
    <source>
        <dbReference type="EMBL" id="MDF8264927.1"/>
    </source>
</evidence>
<dbReference type="EMBL" id="JAROAV010000030">
    <property type="protein sequence ID" value="MDF8264927.1"/>
    <property type="molecule type" value="Genomic_DNA"/>
</dbReference>
<evidence type="ECO:0000313" key="2">
    <source>
        <dbReference type="Proteomes" id="UP001528912"/>
    </source>
</evidence>
<gene>
    <name evidence="1" type="ORF">P4R38_11790</name>
</gene>
<accession>A0ABT6C9E3</accession>
<keyword evidence="2" id="KW-1185">Reference proteome</keyword>
<comment type="caution">
    <text evidence="1">The sequence shown here is derived from an EMBL/GenBank/DDBJ whole genome shotgun (WGS) entry which is preliminary data.</text>
</comment>
<dbReference type="RefSeq" id="WP_277192316.1">
    <property type="nucleotide sequence ID" value="NZ_JAROAV010000030.1"/>
</dbReference>
<dbReference type="Gene3D" id="3.30.70.120">
    <property type="match status" value="1"/>
</dbReference>